<protein>
    <submittedName>
        <fullName evidence="1">Uncharacterized protein</fullName>
    </submittedName>
</protein>
<name>F9F5K8_FUSOF</name>
<comment type="caution">
    <text evidence="1">The sequence shown here is derived from an EMBL/GenBank/DDBJ whole genome shotgun (WGS) entry which is preliminary data.</text>
</comment>
<organism evidence="1">
    <name type="scientific">Fusarium oxysporum (strain Fo5176)</name>
    <name type="common">Fusarium vascular wilt</name>
    <dbReference type="NCBI Taxonomy" id="660025"/>
    <lineage>
        <taxon>Eukaryota</taxon>
        <taxon>Fungi</taxon>
        <taxon>Dikarya</taxon>
        <taxon>Ascomycota</taxon>
        <taxon>Pezizomycotina</taxon>
        <taxon>Sordariomycetes</taxon>
        <taxon>Hypocreomycetidae</taxon>
        <taxon>Hypocreales</taxon>
        <taxon>Nectriaceae</taxon>
        <taxon>Fusarium</taxon>
        <taxon>Fusarium oxysporum species complex</taxon>
    </lineage>
</organism>
<dbReference type="EMBL" id="AFQF01000549">
    <property type="protein sequence ID" value="EGU87797.1"/>
    <property type="molecule type" value="Genomic_DNA"/>
</dbReference>
<sequence>MTIHLHDIAKLVVALSASYTRGPIGAKEALTNAQNADKDSLERIIVEQSELAWRAFYSAKKRKEAAETFRGKAKLRSTFDQLDRLIAESPDNKKRFAELLANEMNNTRPDMPTHLTTRSPQMIESASDTDIITQPAKRPRLQTIESDSDTDSIAEPTDRPLLRTIASASNADIDNATISAIQQSTATHSTPIHSYVDQLCVSQRIPGQDVSPRGVYVGAPLKVAEKLFEDEFWDSIQRIPSKDRSDELMAEISILFQQDHMRANFGCQIEIGIVKEKVAMYAFNLFNATVRENDGVRSLTLQGGARVEPDQSIKLRGCRRDLSDTFKGYLYEGFCLSPIYKREEKEWRKLTDAVSMSISSRATEGATIVVRTTIGMRNCDAWGALVKVKVVLIAYEGLSGLPTVELGMAVSLTGGNRHEVGHEKALAQLP</sequence>
<dbReference type="OrthoDB" id="3774077at2759"/>
<reference evidence="1" key="1">
    <citation type="journal article" date="2012" name="Mol. Plant Microbe Interact.">
        <title>A highly conserved effector in Fusarium oxysporum is required for full virulence on Arabidopsis.</title>
        <authorList>
            <person name="Thatcher L.F."/>
            <person name="Gardiner D.M."/>
            <person name="Kazan K."/>
            <person name="Manners J."/>
        </authorList>
    </citation>
    <scope>NUCLEOTIDE SEQUENCE [LARGE SCALE GENOMIC DNA]</scope>
    <source>
        <strain evidence="1">Fo5176</strain>
    </source>
</reference>
<gene>
    <name evidence="1" type="ORF">FOXB_01683</name>
</gene>
<dbReference type="AlphaFoldDB" id="F9F5K8"/>
<accession>F9F5K8</accession>
<proteinExistence type="predicted"/>
<evidence type="ECO:0000313" key="1">
    <source>
        <dbReference type="EMBL" id="EGU87797.1"/>
    </source>
</evidence>